<dbReference type="RefSeq" id="WP_029335622.1">
    <property type="nucleotide sequence ID" value="NZ_UGGP01000001.1"/>
</dbReference>
<proteinExistence type="predicted"/>
<accession>A0A377FVA4</accession>
<dbReference type="Gene3D" id="3.30.70.60">
    <property type="match status" value="1"/>
</dbReference>
<dbReference type="OrthoDB" id="2427034at2"/>
<protein>
    <recommendedName>
        <fullName evidence="4">Pilus assembly protein, PilO</fullName>
    </recommendedName>
</protein>
<sequence length="235" mass="25960">MKRSTIYLVFTLCLFTAIAVPAYFGYTYFIKQGDVKALERELSLEQTKLELMRQEGRAVDVADSQRLQTRVPAEPALDTVVEALSQASQLSSVNVTSIAFADGVLAESEVPETIETPEPEDVSATSEPATPVDITPVNASSVRTTVSLQAETYDALVLFLESVESMNRIHILRTVQFTGPAETGPNTTDVIAPLDFTVELDAFYRPDLTQLVDDRFVPTQTFPRKDIPVYDYTTP</sequence>
<dbReference type="EMBL" id="UGGP01000001">
    <property type="protein sequence ID" value="STO08729.1"/>
    <property type="molecule type" value="Genomic_DNA"/>
</dbReference>
<dbReference type="InterPro" id="IPR014717">
    <property type="entry name" value="Transl_elong_EF1B/ribsomal_bS6"/>
</dbReference>
<evidence type="ECO:0000256" key="1">
    <source>
        <dbReference type="SAM" id="MobiDB-lite"/>
    </source>
</evidence>
<evidence type="ECO:0000313" key="3">
    <source>
        <dbReference type="Proteomes" id="UP000254060"/>
    </source>
</evidence>
<evidence type="ECO:0008006" key="4">
    <source>
        <dbReference type="Google" id="ProtNLM"/>
    </source>
</evidence>
<dbReference type="Proteomes" id="UP000254060">
    <property type="component" value="Unassembled WGS sequence"/>
</dbReference>
<dbReference type="AlphaFoldDB" id="A0A377FVA4"/>
<name>A0A377FVA4_9BACL</name>
<evidence type="ECO:0000313" key="2">
    <source>
        <dbReference type="EMBL" id="STO08729.1"/>
    </source>
</evidence>
<reference evidence="2 3" key="1">
    <citation type="submission" date="2018-06" db="EMBL/GenBank/DDBJ databases">
        <authorList>
            <consortium name="Pathogen Informatics"/>
            <person name="Doyle S."/>
        </authorList>
    </citation>
    <scope>NUCLEOTIDE SEQUENCE [LARGE SCALE GENOMIC DNA]</scope>
    <source>
        <strain evidence="2 3">NCTC13163</strain>
    </source>
</reference>
<organism evidence="2 3">
    <name type="scientific">Exiguobacterium aurantiacum</name>
    <dbReference type="NCBI Taxonomy" id="33987"/>
    <lineage>
        <taxon>Bacteria</taxon>
        <taxon>Bacillati</taxon>
        <taxon>Bacillota</taxon>
        <taxon>Bacilli</taxon>
        <taxon>Bacillales</taxon>
        <taxon>Bacillales Family XII. Incertae Sedis</taxon>
        <taxon>Exiguobacterium</taxon>
    </lineage>
</organism>
<feature type="region of interest" description="Disordered" evidence="1">
    <location>
        <begin position="114"/>
        <end position="135"/>
    </location>
</feature>
<dbReference type="STRING" id="1397694.GCA_000702585_02595"/>
<gene>
    <name evidence="2" type="ORF">NCTC13163_02106</name>
</gene>